<dbReference type="SUPFAM" id="SSF51735">
    <property type="entry name" value="NAD(P)-binding Rossmann-fold domains"/>
    <property type="match status" value="1"/>
</dbReference>
<accession>A0A1S1Q1X1</accession>
<dbReference type="PANTHER" id="PTHR42760:SF133">
    <property type="entry name" value="3-OXOACYL-[ACYL-CARRIER-PROTEIN] REDUCTASE"/>
    <property type="match status" value="1"/>
</dbReference>
<proteinExistence type="inferred from homology"/>
<dbReference type="GO" id="GO:0006633">
    <property type="term" value="P:fatty acid biosynthetic process"/>
    <property type="evidence" value="ECO:0007669"/>
    <property type="project" value="TreeGrafter"/>
</dbReference>
<dbReference type="InterPro" id="IPR002347">
    <property type="entry name" value="SDR_fam"/>
</dbReference>
<dbReference type="InterPro" id="IPR020904">
    <property type="entry name" value="Sc_DH/Rdtase_CS"/>
</dbReference>
<gene>
    <name evidence="3" type="ORF">CC117_31505</name>
</gene>
<protein>
    <submittedName>
        <fullName evidence="3">3-oxoacyl-ACP reductase</fullName>
    </submittedName>
</protein>
<evidence type="ECO:0000256" key="1">
    <source>
        <dbReference type="ARBA" id="ARBA00006484"/>
    </source>
</evidence>
<dbReference type="GO" id="GO:0048038">
    <property type="term" value="F:quinone binding"/>
    <property type="evidence" value="ECO:0007669"/>
    <property type="project" value="TreeGrafter"/>
</dbReference>
<organism evidence="3 4">
    <name type="scientific">Parafrankia colletiae</name>
    <dbReference type="NCBI Taxonomy" id="573497"/>
    <lineage>
        <taxon>Bacteria</taxon>
        <taxon>Bacillati</taxon>
        <taxon>Actinomycetota</taxon>
        <taxon>Actinomycetes</taxon>
        <taxon>Frankiales</taxon>
        <taxon>Frankiaceae</taxon>
        <taxon>Parafrankia</taxon>
    </lineage>
</organism>
<dbReference type="PRINTS" id="PR00081">
    <property type="entry name" value="GDHRDH"/>
</dbReference>
<dbReference type="AlphaFoldDB" id="A0A1S1Q1X1"/>
<reference evidence="4" key="1">
    <citation type="submission" date="2016-07" db="EMBL/GenBank/DDBJ databases">
        <title>Sequence Frankia sp. strain CcI1.17.</title>
        <authorList>
            <person name="Ghodhbane-Gtari F."/>
            <person name="Swanson E."/>
            <person name="Gueddou A."/>
            <person name="Morris K."/>
            <person name="Hezbri K."/>
            <person name="Ktari A."/>
            <person name="Nouioui I."/>
            <person name="Abebe-Akele F."/>
            <person name="Simpson S."/>
            <person name="Thomas K."/>
            <person name="Gtari M."/>
            <person name="Tisa L.S."/>
            <person name="Hurst S."/>
        </authorList>
    </citation>
    <scope>NUCLEOTIDE SEQUENCE [LARGE SCALE GENOMIC DNA]</scope>
    <source>
        <strain evidence="4">Cc1.17</strain>
    </source>
</reference>
<dbReference type="PROSITE" id="PS00061">
    <property type="entry name" value="ADH_SHORT"/>
    <property type="match status" value="1"/>
</dbReference>
<dbReference type="GO" id="GO:0016616">
    <property type="term" value="F:oxidoreductase activity, acting on the CH-OH group of donors, NAD or NADP as acceptor"/>
    <property type="evidence" value="ECO:0007669"/>
    <property type="project" value="TreeGrafter"/>
</dbReference>
<dbReference type="EMBL" id="MBLM01000193">
    <property type="protein sequence ID" value="OHV27112.1"/>
    <property type="molecule type" value="Genomic_DNA"/>
</dbReference>
<evidence type="ECO:0000313" key="4">
    <source>
        <dbReference type="Proteomes" id="UP000179627"/>
    </source>
</evidence>
<name>A0A1S1Q1X1_9ACTN</name>
<dbReference type="Proteomes" id="UP000179627">
    <property type="component" value="Unassembled WGS sequence"/>
</dbReference>
<sequence length="276" mass="28199">MPVGTGVLGQPAAAGRVFDLSGRVAIVTGAAHGIGLGVSEVFAEAGATVVCADIDGDAAAAASRAITDAGGSAKPATVDVSRREQVRALVRSVVAEHGRLDVMCNNAGIIVEAPVLELSEEQFDRVLAVNLKGLLFGCQEAGAVMRGQQAGSIINMASAAADTAPPGLVAYSVSKAGAVQITRTLAKELGPEGVRVNAVAPGLVETTITRRHYTNQDGTINEDNRATFLARGRDVAPLRRIGTPADIGYAALYLASDASRFVTGQVLRPNGGTSMP</sequence>
<dbReference type="Gene3D" id="3.40.50.720">
    <property type="entry name" value="NAD(P)-binding Rossmann-like Domain"/>
    <property type="match status" value="1"/>
</dbReference>
<evidence type="ECO:0000313" key="3">
    <source>
        <dbReference type="EMBL" id="OHV27112.1"/>
    </source>
</evidence>
<dbReference type="FunFam" id="3.40.50.720:FF:000084">
    <property type="entry name" value="Short-chain dehydrogenase reductase"/>
    <property type="match status" value="1"/>
</dbReference>
<keyword evidence="4" id="KW-1185">Reference proteome</keyword>
<dbReference type="PANTHER" id="PTHR42760">
    <property type="entry name" value="SHORT-CHAIN DEHYDROGENASES/REDUCTASES FAMILY MEMBER"/>
    <property type="match status" value="1"/>
</dbReference>
<dbReference type="Pfam" id="PF13561">
    <property type="entry name" value="adh_short_C2"/>
    <property type="match status" value="1"/>
</dbReference>
<dbReference type="InterPro" id="IPR036291">
    <property type="entry name" value="NAD(P)-bd_dom_sf"/>
</dbReference>
<evidence type="ECO:0000256" key="2">
    <source>
        <dbReference type="ARBA" id="ARBA00023002"/>
    </source>
</evidence>
<keyword evidence="2" id="KW-0560">Oxidoreductase</keyword>
<dbReference type="RefSeq" id="WP_071092469.1">
    <property type="nucleotide sequence ID" value="NZ_MBLM01000193.1"/>
</dbReference>
<comment type="caution">
    <text evidence="3">The sequence shown here is derived from an EMBL/GenBank/DDBJ whole genome shotgun (WGS) entry which is preliminary data.</text>
</comment>
<comment type="similarity">
    <text evidence="1">Belongs to the short-chain dehydrogenases/reductases (SDR) family.</text>
</comment>
<dbReference type="PRINTS" id="PR00080">
    <property type="entry name" value="SDRFAMILY"/>
</dbReference>
<dbReference type="NCBIfam" id="NF005559">
    <property type="entry name" value="PRK07231.1"/>
    <property type="match status" value="1"/>
</dbReference>